<dbReference type="SUPFAM" id="SSF51294">
    <property type="entry name" value="Hedgehog/intein (Hint) domain"/>
    <property type="match status" value="1"/>
</dbReference>
<dbReference type="GeneID" id="64766926"/>
<dbReference type="Gene3D" id="2.170.16.10">
    <property type="entry name" value="Hedgehog/Intein (Hint) domain"/>
    <property type="match status" value="1"/>
</dbReference>
<evidence type="ECO:0000256" key="2">
    <source>
        <dbReference type="ARBA" id="ARBA00023000"/>
    </source>
</evidence>
<dbReference type="PROSITE" id="PS50819">
    <property type="entry name" value="INTEIN_ENDONUCLEASE"/>
    <property type="match status" value="1"/>
</dbReference>
<gene>
    <name evidence="5" type="primary">2</name>
    <name evidence="5" type="ORF">SEA_PHRAPPUCCINO_2</name>
</gene>
<dbReference type="GO" id="GO:0004519">
    <property type="term" value="F:endonuclease activity"/>
    <property type="evidence" value="ECO:0007669"/>
    <property type="project" value="InterPro"/>
</dbReference>
<dbReference type="Gene3D" id="3.10.28.10">
    <property type="entry name" value="Homing endonucleases"/>
    <property type="match status" value="1"/>
</dbReference>
<name>A0A514DDJ7_9CAUD</name>
<keyword evidence="1" id="KW-0068">Autocatalytic cleavage</keyword>
<evidence type="ECO:0000259" key="4">
    <source>
        <dbReference type="PROSITE" id="PS50819"/>
    </source>
</evidence>
<evidence type="ECO:0000313" key="6">
    <source>
        <dbReference type="Proteomes" id="UP000316777"/>
    </source>
</evidence>
<organism evidence="5 6">
    <name type="scientific">Mycobacterium phage Phrappuccino</name>
    <dbReference type="NCBI Taxonomy" id="2591223"/>
    <lineage>
        <taxon>Viruses</taxon>
        <taxon>Duplodnaviria</taxon>
        <taxon>Heunggongvirae</taxon>
        <taxon>Uroviricota</taxon>
        <taxon>Caudoviricetes</taxon>
        <taxon>Phrappuccinovirus</taxon>
        <taxon>Phrappuccinovirus phrappuccino</taxon>
        <taxon>Phreappuccinovirus Phrappuccino</taxon>
    </lineage>
</organism>
<dbReference type="InterPro" id="IPR036844">
    <property type="entry name" value="Hint_dom_sf"/>
</dbReference>
<dbReference type="EMBL" id="MK937592">
    <property type="protein sequence ID" value="QDH91680.1"/>
    <property type="molecule type" value="Genomic_DNA"/>
</dbReference>
<reference evidence="5 6" key="1">
    <citation type="submission" date="2019-05" db="EMBL/GenBank/DDBJ databases">
        <authorList>
            <person name="Pope W.H."/>
            <person name="Garlena R.A."/>
            <person name="Russell D.A."/>
            <person name="Jacobs-Sera D."/>
            <person name="Hatfull G.F."/>
        </authorList>
    </citation>
    <scope>NUCLEOTIDE SEQUENCE [LARGE SCALE GENOMIC DNA]</scope>
</reference>
<proteinExistence type="predicted"/>
<dbReference type="InterPro" id="IPR027434">
    <property type="entry name" value="Homing_endonucl"/>
</dbReference>
<dbReference type="Proteomes" id="UP000316777">
    <property type="component" value="Segment"/>
</dbReference>
<dbReference type="InterPro" id="IPR004042">
    <property type="entry name" value="Intein_endonuc_central"/>
</dbReference>
<keyword evidence="6" id="KW-1185">Reference proteome</keyword>
<feature type="compositionally biased region" description="Basic residues" evidence="3">
    <location>
        <begin position="1073"/>
        <end position="1086"/>
    </location>
</feature>
<dbReference type="InterPro" id="IPR030934">
    <property type="entry name" value="Intein_C"/>
</dbReference>
<feature type="region of interest" description="Disordered" evidence="3">
    <location>
        <begin position="1064"/>
        <end position="1086"/>
    </location>
</feature>
<evidence type="ECO:0000256" key="3">
    <source>
        <dbReference type="SAM" id="MobiDB-lite"/>
    </source>
</evidence>
<dbReference type="SUPFAM" id="SSF55608">
    <property type="entry name" value="Homing endonucleases"/>
    <property type="match status" value="1"/>
</dbReference>
<evidence type="ECO:0000313" key="5">
    <source>
        <dbReference type="EMBL" id="QDH91680.1"/>
    </source>
</evidence>
<dbReference type="KEGG" id="vg:64766926"/>
<accession>A0A514DDJ7</accession>
<keyword evidence="2" id="KW-0651">Protein splicing</keyword>
<dbReference type="RefSeq" id="YP_010059691.1">
    <property type="nucleotide sequence ID" value="NC_054727.1"/>
</dbReference>
<sequence length="1086" mass="122213">MAFHPNQQANLLTIENFDPLDQLKQAAAARTRKGAPWESIVDFIRHPSFLGIRKVYPRQLTLHKLIFLETEHMTAYDLEVINEWRDGFRRKRDVFGVQPDIWERIEYLKARGARRFPHVQWVGGRRGSKGFNGGVLGSEQIAFLRSLDDWQAYYGVDAGKDGYLQVGATSQTQAKAQLFADIRAMVERCKYLQPDANGVGIAETKDYILSVRTPADVRRIAEMKASKVPIDHLVATIKAQALSASSAAFRGATAFGLMLDEFAFMVETGSTKSGDAIYEDAHPSLDQFDLDGLTYIPSSPWQKSGKAQPLDTNVLTPTGWRRMGDLQVGDKVIGSAGRPVVVTAIHPQGVRPVYRVTTADGASTEAADTHEWAVQTRHDRARGTSRVLTTEQLVATTQSTMFDRVSIPRISAPVQYPERDLAIDPYALGLLLGDGCITSAIIFGSQDQELIDEFGAIMTRDFPESRWVTTRRASGYVEGRLRHDAWGVKNPVRKELENLGLWGKRSYEKFIPEEYLRASPAQRLEILRGLLDTDGWCDTKTGTAMLSTSSWALMASVVDLVEGLGGVCRVRKIHPGRGGFASTRTDYWEIRVRLPEEVDAPFRLGRKRDLYVGRRTTGARGLVRSVRSVEYIADKEVQCITVDAPDHLYVTEHHLVTHNCYGLYQEGSVLMSNYKDERGIGEEAKAELQALAAQRGDDTAEVDANPTMLVIQLPSWGVYLDWERGPELVGETFRKPIQWGPTHESQIRRKVRNPEKFRVEREAQWAEVMGAYFDPDKVDRMFRPPTWRPALEAQSRGYLKHKYRIHCDPGRTGANFAMCVGHTEDVCRTCQWVPNPEFPDVHKHDCDKNEVRPHVVIDLLHVWRPQDFPLDPETNKPTIDYAVVQDALRGTLNSFPSTSKISFDQWNSALGISQLRREFSPGIRVSEVNFTEKENQSRFEKVKAALNMEMVSSYRDTWYEDGGSLLEMELKFLSMRGGRVVKQDVGPVTTKDLCDAFCVVVSDLLHDTLERYSSGTDMAVGAYGSTNVAALRSGRELERIGSGESNNRARRAMADLTRARNRYDYGSNPAGSIHRRNPNTRGRGRF</sequence>
<feature type="domain" description="DOD-type homing endonuclease" evidence="4">
    <location>
        <begin position="427"/>
        <end position="566"/>
    </location>
</feature>
<evidence type="ECO:0000256" key="1">
    <source>
        <dbReference type="ARBA" id="ARBA00022813"/>
    </source>
</evidence>
<protein>
    <submittedName>
        <fullName evidence="5">Terminase</fullName>
    </submittedName>
</protein>
<dbReference type="PROSITE" id="PS50818">
    <property type="entry name" value="INTEIN_C_TER"/>
    <property type="match status" value="1"/>
</dbReference>